<dbReference type="Pfam" id="PF13604">
    <property type="entry name" value="AAA_30"/>
    <property type="match status" value="1"/>
</dbReference>
<keyword evidence="7" id="KW-1185">Reference proteome</keyword>
<feature type="domain" description="UvrD-like helicase C-terminal" evidence="3">
    <location>
        <begin position="683"/>
        <end position="729"/>
    </location>
</feature>
<evidence type="ECO:0000256" key="1">
    <source>
        <dbReference type="ARBA" id="ARBA00022741"/>
    </source>
</evidence>
<keyword evidence="1" id="KW-0547">Nucleotide-binding</keyword>
<keyword evidence="2" id="KW-0067">ATP-binding</keyword>
<dbReference type="Gene3D" id="1.10.10.2220">
    <property type="match status" value="1"/>
</dbReference>
<keyword evidence="6" id="KW-0378">Hydrolase</keyword>
<dbReference type="CDD" id="cd17933">
    <property type="entry name" value="DEXSc_RecD-like"/>
    <property type="match status" value="1"/>
</dbReference>
<reference evidence="6 7" key="1">
    <citation type="submission" date="2018-11" db="EMBL/GenBank/DDBJ databases">
        <authorList>
            <consortium name="Veterinary Laboratory Investigation and Response Network"/>
        </authorList>
    </citation>
    <scope>NUCLEOTIDE SEQUENCE [LARGE SCALE GENOMIC DNA]</scope>
    <source>
        <strain evidence="6 7">SPSE-18-VL-LA-PA-Ryan-0021</strain>
    </source>
</reference>
<name>A0A8H9BZ81_STAPS</name>
<dbReference type="SUPFAM" id="SSF52540">
    <property type="entry name" value="P-loop containing nucleoside triphosphate hydrolases"/>
    <property type="match status" value="2"/>
</dbReference>
<comment type="caution">
    <text evidence="6">The sequence shown here is derived from an EMBL/GenBank/DDBJ whole genome shotgun (WGS) entry which is preliminary data.</text>
</comment>
<dbReference type="Pfam" id="PF14490">
    <property type="entry name" value="HHH_RecD2"/>
    <property type="match status" value="1"/>
</dbReference>
<dbReference type="InterPro" id="IPR027785">
    <property type="entry name" value="UvrD-like_helicase_C"/>
</dbReference>
<dbReference type="GO" id="GO:0003678">
    <property type="term" value="F:DNA helicase activity"/>
    <property type="evidence" value="ECO:0007669"/>
    <property type="project" value="UniProtKB-ARBA"/>
</dbReference>
<organism evidence="6 7">
    <name type="scientific">Staphylococcus pseudintermedius</name>
    <dbReference type="NCBI Taxonomy" id="283734"/>
    <lineage>
        <taxon>Bacteria</taxon>
        <taxon>Bacillati</taxon>
        <taxon>Bacillota</taxon>
        <taxon>Bacilli</taxon>
        <taxon>Bacillales</taxon>
        <taxon>Staphylococcaceae</taxon>
        <taxon>Staphylococcus</taxon>
        <taxon>Staphylococcus intermedius group</taxon>
    </lineage>
</organism>
<evidence type="ECO:0000259" key="5">
    <source>
        <dbReference type="Pfam" id="PF18335"/>
    </source>
</evidence>
<evidence type="ECO:0000313" key="6">
    <source>
        <dbReference type="EMBL" id="EGQ4384404.1"/>
    </source>
</evidence>
<feature type="domain" description="ATP-dependent RecD2 DNA helicase-like helix-hairpin-helix" evidence="4">
    <location>
        <begin position="156"/>
        <end position="244"/>
    </location>
</feature>
<evidence type="ECO:0000259" key="4">
    <source>
        <dbReference type="Pfam" id="PF14490"/>
    </source>
</evidence>
<dbReference type="Gene3D" id="2.30.30.940">
    <property type="match status" value="1"/>
</dbReference>
<dbReference type="InterPro" id="IPR027417">
    <property type="entry name" value="P-loop_NTPase"/>
</dbReference>
<dbReference type="EMBL" id="AAXKXX010000004">
    <property type="protein sequence ID" value="EGQ4384404.1"/>
    <property type="molecule type" value="Genomic_DNA"/>
</dbReference>
<dbReference type="PANTHER" id="PTHR43788">
    <property type="entry name" value="DNA2/NAM7 HELICASE FAMILY MEMBER"/>
    <property type="match status" value="1"/>
</dbReference>
<dbReference type="InterPro" id="IPR041451">
    <property type="entry name" value="RecD2_SH13"/>
</dbReference>
<keyword evidence="6" id="KW-0347">Helicase</keyword>
<dbReference type="InterPro" id="IPR029493">
    <property type="entry name" value="RecD2-like_HHH"/>
</dbReference>
<protein>
    <submittedName>
        <fullName evidence="6">Helicase</fullName>
    </submittedName>
</protein>
<feature type="domain" description="ATP-dependent RecD2 DNA helicase SH3" evidence="5">
    <location>
        <begin position="570"/>
        <end position="649"/>
    </location>
</feature>
<dbReference type="Gene3D" id="3.40.50.300">
    <property type="entry name" value="P-loop containing nucleotide triphosphate hydrolases"/>
    <property type="match status" value="2"/>
</dbReference>
<evidence type="ECO:0000313" key="7">
    <source>
        <dbReference type="Proteomes" id="UP000600220"/>
    </source>
</evidence>
<dbReference type="Pfam" id="PF13538">
    <property type="entry name" value="UvrD_C_2"/>
    <property type="match status" value="1"/>
</dbReference>
<dbReference type="AlphaFoldDB" id="A0A8H9BZ81"/>
<proteinExistence type="predicted"/>
<dbReference type="InterPro" id="IPR050534">
    <property type="entry name" value="Coronavir_polyprotein_1ab"/>
</dbReference>
<evidence type="ECO:0000256" key="2">
    <source>
        <dbReference type="ARBA" id="ARBA00022840"/>
    </source>
</evidence>
<accession>A0A8H9BZ81</accession>
<dbReference type="PANTHER" id="PTHR43788:SF6">
    <property type="entry name" value="DNA HELICASE B"/>
    <property type="match status" value="1"/>
</dbReference>
<dbReference type="GO" id="GO:0005524">
    <property type="term" value="F:ATP binding"/>
    <property type="evidence" value="ECO:0007669"/>
    <property type="project" value="UniProtKB-KW"/>
</dbReference>
<dbReference type="Proteomes" id="UP000600220">
    <property type="component" value="Unassembled WGS sequence"/>
</dbReference>
<sequence length="757" mass="85135">MKKIFREFEEELTVTKELFYNEGSMYGAYGFKFTGEVNPQVKLHTTYKNFTIVGNTPALIEGNSYKVKFVEGFDERRNVDVYNFVEVKSDGLKDRKSQEEFLYQILTEKQAKDILSTFSNENIIEDIINKKIDLTLVRGVQETIASKIIAKLLNYNEYSKAIVALSPLGAGIKSVIKLSEHFGSPEKVVQIVKNDVYKLTEVSGFGFKTIDKYALKQGVSPKDKRRIVAGALYVIEHIINYGDTKIPIDKFEKDLCDILDIDEVDDKVFEDIINHSAIYYNEGFISLHTYRNEEKQIVSHLRRLRDGFNPSNIDETIVENLEHEQGFKFNKEQREGIEKAITNGIFVLDGKAGSGKTSLLRAAVESIENNHAACSLSGKAANVLSMNGLNASTIHRLLKFEPKMGSFFHNEFNPLPSSVYILDEASMVNNKLFLDLISAIPTGSPFIIVGDSGQLPAIGHGAVFDYLLGSTEFAHVTLKEVHRQAQDSGTLSAANLVRDGKQIIKYNENGRKVSGVNSDFYENYYRDKSLILNDVLQTAQRYADNPEMRNEDFQVIVGLKEKGDYSVLNLNKHLQEIFNPASSGKEEIKGVKHTFRKGDRIIQQGNNYSAIIMSQANFVLYSNKFIDREEAEHGSVAVFNGTFGTILECVEGVGMLIKFEGIDEPVFYAKNENENEIGVLDLGYAISVHRSQGSGFKTLLVIVTFNEFALLSRQFLYTALTRTIDKCLLFAESGAIVQAIKTDKGKNRKCFMSEFLK</sequence>
<evidence type="ECO:0000259" key="3">
    <source>
        <dbReference type="Pfam" id="PF13538"/>
    </source>
</evidence>
<gene>
    <name evidence="6" type="ORF">EGV54_04770</name>
</gene>
<dbReference type="CDD" id="cd18809">
    <property type="entry name" value="SF1_C_RecD"/>
    <property type="match status" value="1"/>
</dbReference>
<dbReference type="Pfam" id="PF18335">
    <property type="entry name" value="SH3_13"/>
    <property type="match status" value="1"/>
</dbReference>